<evidence type="ECO:0000256" key="1">
    <source>
        <dbReference type="ARBA" id="ARBA00001971"/>
    </source>
</evidence>
<organism evidence="10 11">
    <name type="scientific">Ignelater luminosus</name>
    <name type="common">Cucubano</name>
    <name type="synonym">Pyrophorus luminosus</name>
    <dbReference type="NCBI Taxonomy" id="2038154"/>
    <lineage>
        <taxon>Eukaryota</taxon>
        <taxon>Metazoa</taxon>
        <taxon>Ecdysozoa</taxon>
        <taxon>Arthropoda</taxon>
        <taxon>Hexapoda</taxon>
        <taxon>Insecta</taxon>
        <taxon>Pterygota</taxon>
        <taxon>Neoptera</taxon>
        <taxon>Endopterygota</taxon>
        <taxon>Coleoptera</taxon>
        <taxon>Polyphaga</taxon>
        <taxon>Elateriformia</taxon>
        <taxon>Elateroidea</taxon>
        <taxon>Elateridae</taxon>
        <taxon>Agrypninae</taxon>
        <taxon>Pyrophorini</taxon>
        <taxon>Ignelater</taxon>
    </lineage>
</organism>
<evidence type="ECO:0000256" key="5">
    <source>
        <dbReference type="ARBA" id="ARBA00023002"/>
    </source>
</evidence>
<dbReference type="PRINTS" id="PR00463">
    <property type="entry name" value="EP450I"/>
</dbReference>
<keyword evidence="7 9" id="KW-0503">Monooxygenase</keyword>
<dbReference type="InterPro" id="IPR017972">
    <property type="entry name" value="Cyt_P450_CS"/>
</dbReference>
<protein>
    <submittedName>
        <fullName evidence="10">Uncharacterized protein</fullName>
    </submittedName>
</protein>
<dbReference type="PROSITE" id="PS00086">
    <property type="entry name" value="CYTOCHROME_P450"/>
    <property type="match status" value="1"/>
</dbReference>
<dbReference type="GO" id="GO:0016705">
    <property type="term" value="F:oxidoreductase activity, acting on paired donors, with incorporation or reduction of molecular oxygen"/>
    <property type="evidence" value="ECO:0007669"/>
    <property type="project" value="InterPro"/>
</dbReference>
<reference evidence="10" key="1">
    <citation type="submission" date="2019-08" db="EMBL/GenBank/DDBJ databases">
        <title>The genome of the North American firefly Photinus pyralis.</title>
        <authorList>
            <consortium name="Photinus pyralis genome working group"/>
            <person name="Fallon T.R."/>
            <person name="Sander Lower S.E."/>
            <person name="Weng J.-K."/>
        </authorList>
    </citation>
    <scope>NUCLEOTIDE SEQUENCE</scope>
    <source>
        <strain evidence="10">TRF0915ILg1</strain>
        <tissue evidence="10">Whole body</tissue>
    </source>
</reference>
<gene>
    <name evidence="10" type="ORF">ILUMI_08201</name>
</gene>
<comment type="similarity">
    <text evidence="2 9">Belongs to the cytochrome P450 family.</text>
</comment>
<dbReference type="PANTHER" id="PTHR24291">
    <property type="entry name" value="CYTOCHROME P450 FAMILY 4"/>
    <property type="match status" value="1"/>
</dbReference>
<evidence type="ECO:0000256" key="9">
    <source>
        <dbReference type="RuleBase" id="RU000461"/>
    </source>
</evidence>
<evidence type="ECO:0000313" key="10">
    <source>
        <dbReference type="EMBL" id="KAF2897972.1"/>
    </source>
</evidence>
<dbReference type="GO" id="GO:0020037">
    <property type="term" value="F:heme binding"/>
    <property type="evidence" value="ECO:0007669"/>
    <property type="project" value="InterPro"/>
</dbReference>
<evidence type="ECO:0000313" key="11">
    <source>
        <dbReference type="Proteomes" id="UP000801492"/>
    </source>
</evidence>
<dbReference type="PRINTS" id="PR00385">
    <property type="entry name" value="P450"/>
</dbReference>
<keyword evidence="5 9" id="KW-0560">Oxidoreductase</keyword>
<evidence type="ECO:0000256" key="4">
    <source>
        <dbReference type="ARBA" id="ARBA00022723"/>
    </source>
</evidence>
<keyword evidence="4 8" id="KW-0479">Metal-binding</keyword>
<keyword evidence="6 8" id="KW-0408">Iron</keyword>
<dbReference type="Pfam" id="PF00067">
    <property type="entry name" value="p450"/>
    <property type="match status" value="1"/>
</dbReference>
<feature type="non-terminal residue" evidence="10">
    <location>
        <position position="1"/>
    </location>
</feature>
<keyword evidence="11" id="KW-1185">Reference proteome</keyword>
<dbReference type="OrthoDB" id="1470350at2759"/>
<dbReference type="GO" id="GO:0004497">
    <property type="term" value="F:monooxygenase activity"/>
    <property type="evidence" value="ECO:0007669"/>
    <property type="project" value="UniProtKB-KW"/>
</dbReference>
<dbReference type="GO" id="GO:0005506">
    <property type="term" value="F:iron ion binding"/>
    <property type="evidence" value="ECO:0007669"/>
    <property type="project" value="InterPro"/>
</dbReference>
<sequence>KRKNDRESHKSLDWCLLDGFIDISEAKPDFTDEDIVDEVCTFMLVGQDSVCATIVFTLYHLAKHQNMQKKVIQELREVTLNSDITLDKLDEMKYLERCIYESMRICPSIPLIARKLYEDVKLGEHVLPEGCNILMSPFATHRSSQHFPEPETFDPDRFCSKVESCAYIPFSAGPRDCVGKKFAMLEMKTILSRFLLNYKISLVPGKEELQLDYRVTLRAKGGVTLQLENR</sequence>
<dbReference type="SUPFAM" id="SSF48264">
    <property type="entry name" value="Cytochrome P450"/>
    <property type="match status" value="1"/>
</dbReference>
<evidence type="ECO:0000256" key="8">
    <source>
        <dbReference type="PIRSR" id="PIRSR602401-1"/>
    </source>
</evidence>
<dbReference type="PANTHER" id="PTHR24291:SF177">
    <property type="entry name" value="CYTOCHROME P450 4AA1-RELATED"/>
    <property type="match status" value="1"/>
</dbReference>
<dbReference type="InterPro" id="IPR036396">
    <property type="entry name" value="Cyt_P450_sf"/>
</dbReference>
<comment type="cofactor">
    <cofactor evidence="1 8">
        <name>heme</name>
        <dbReference type="ChEBI" id="CHEBI:30413"/>
    </cofactor>
</comment>
<dbReference type="EMBL" id="VTPC01003826">
    <property type="protein sequence ID" value="KAF2897972.1"/>
    <property type="molecule type" value="Genomic_DNA"/>
</dbReference>
<evidence type="ECO:0000256" key="3">
    <source>
        <dbReference type="ARBA" id="ARBA00022617"/>
    </source>
</evidence>
<proteinExistence type="inferred from homology"/>
<feature type="binding site" description="axial binding residue" evidence="8">
    <location>
        <position position="177"/>
    </location>
    <ligand>
        <name>heme</name>
        <dbReference type="ChEBI" id="CHEBI:30413"/>
    </ligand>
    <ligandPart>
        <name>Fe</name>
        <dbReference type="ChEBI" id="CHEBI:18248"/>
    </ligandPart>
</feature>
<evidence type="ECO:0000256" key="2">
    <source>
        <dbReference type="ARBA" id="ARBA00010617"/>
    </source>
</evidence>
<keyword evidence="3 8" id="KW-0349">Heme</keyword>
<comment type="caution">
    <text evidence="10">The sequence shown here is derived from an EMBL/GenBank/DDBJ whole genome shotgun (WGS) entry which is preliminary data.</text>
</comment>
<dbReference type="InterPro" id="IPR002401">
    <property type="entry name" value="Cyt_P450_E_grp-I"/>
</dbReference>
<dbReference type="InterPro" id="IPR001128">
    <property type="entry name" value="Cyt_P450"/>
</dbReference>
<dbReference type="InterPro" id="IPR050196">
    <property type="entry name" value="Cytochrome_P450_Monoox"/>
</dbReference>
<evidence type="ECO:0000256" key="7">
    <source>
        <dbReference type="ARBA" id="ARBA00023033"/>
    </source>
</evidence>
<name>A0A8K0GDM2_IGNLU</name>
<dbReference type="Gene3D" id="1.10.630.10">
    <property type="entry name" value="Cytochrome P450"/>
    <property type="match status" value="1"/>
</dbReference>
<dbReference type="AlphaFoldDB" id="A0A8K0GDM2"/>
<evidence type="ECO:0000256" key="6">
    <source>
        <dbReference type="ARBA" id="ARBA00023004"/>
    </source>
</evidence>
<dbReference type="Proteomes" id="UP000801492">
    <property type="component" value="Unassembled WGS sequence"/>
</dbReference>
<accession>A0A8K0GDM2</accession>